<protein>
    <submittedName>
        <fullName evidence="3">4-diphosphocytidyl-2C-methyl-D-erythritol synthase</fullName>
    </submittedName>
</protein>
<dbReference type="HOGENOM" id="CLU_061980_4_0_5"/>
<keyword evidence="4" id="KW-1185">Reference proteome</keyword>
<name>A0A089NYY7_9HYPH</name>
<dbReference type="GeneID" id="96607251"/>
<dbReference type="GO" id="GO:0016779">
    <property type="term" value="F:nucleotidyltransferase activity"/>
    <property type="evidence" value="ECO:0007669"/>
    <property type="project" value="UniProtKB-ARBA"/>
</dbReference>
<dbReference type="Proteomes" id="UP000029492">
    <property type="component" value="Chromosome"/>
</dbReference>
<dbReference type="PANTHER" id="PTHR43777:SF1">
    <property type="entry name" value="MOLYBDENUM COFACTOR CYTIDYLYLTRANSFERASE"/>
    <property type="match status" value="1"/>
</dbReference>
<accession>A0A089NYY7</accession>
<evidence type="ECO:0000259" key="2">
    <source>
        <dbReference type="Pfam" id="PF12804"/>
    </source>
</evidence>
<evidence type="ECO:0000256" key="1">
    <source>
        <dbReference type="ARBA" id="ARBA00022842"/>
    </source>
</evidence>
<organism evidence="3 4">
    <name type="scientific">Methylobacterium oryzae CBMB20</name>
    <dbReference type="NCBI Taxonomy" id="693986"/>
    <lineage>
        <taxon>Bacteria</taxon>
        <taxon>Pseudomonadati</taxon>
        <taxon>Pseudomonadota</taxon>
        <taxon>Alphaproteobacteria</taxon>
        <taxon>Hyphomicrobiales</taxon>
        <taxon>Methylobacteriaceae</taxon>
        <taxon>Methylobacterium</taxon>
    </lineage>
</organism>
<dbReference type="AlphaFoldDB" id="A0A089NYY7"/>
<dbReference type="Gene3D" id="3.90.550.10">
    <property type="entry name" value="Spore Coat Polysaccharide Biosynthesis Protein SpsA, Chain A"/>
    <property type="match status" value="1"/>
</dbReference>
<feature type="domain" description="MobA-like NTP transferase" evidence="2">
    <location>
        <begin position="7"/>
        <end position="168"/>
    </location>
</feature>
<sequence>MPEVGTVLLAAGLGSRFGSAPKLLAPLDGKPLVRHAAEAALEAGPRPVVVVLGAHAEAVRATLAGLDLIRIENPDYRTGLASSLRAGLAALPPCCTGAVIVLGDMPRVTAAHIDRLVSAFTEAAATPAAVVPVQDGRRGNPVLLNLRRLGEEIGRLAGDHGAGPLLRGRPDVLEIPGDTATALDIDTPAGLAALSRGPA</sequence>
<dbReference type="STRING" id="693986.MOC_3980"/>
<dbReference type="InterPro" id="IPR025877">
    <property type="entry name" value="MobA-like_NTP_Trfase"/>
</dbReference>
<evidence type="ECO:0000313" key="4">
    <source>
        <dbReference type="Proteomes" id="UP000029492"/>
    </source>
</evidence>
<proteinExistence type="predicted"/>
<dbReference type="InterPro" id="IPR029044">
    <property type="entry name" value="Nucleotide-diphossugar_trans"/>
</dbReference>
<reference evidence="3 4" key="1">
    <citation type="journal article" date="2014" name="PLoS ONE">
        <title>Genome Information of Methylobacterium oryzae, a Plant-Probiotic Methylotroph in the Phyllosphere.</title>
        <authorList>
            <person name="Kwak M.J."/>
            <person name="Jeong H."/>
            <person name="Madhaiyan M."/>
            <person name="Lee Y."/>
            <person name="Sa T.M."/>
            <person name="Oh T.K."/>
            <person name="Kim J.F."/>
        </authorList>
    </citation>
    <scope>NUCLEOTIDE SEQUENCE [LARGE SCALE GENOMIC DNA]</scope>
    <source>
        <strain evidence="3 4">CBMB20</strain>
    </source>
</reference>
<gene>
    <name evidence="3" type="ORF">MOC_3980</name>
</gene>
<dbReference type="Pfam" id="PF12804">
    <property type="entry name" value="NTP_transf_3"/>
    <property type="match status" value="1"/>
</dbReference>
<dbReference type="KEGG" id="mor:MOC_3980"/>
<dbReference type="RefSeq" id="WP_043758818.1">
    <property type="nucleotide sequence ID" value="NZ_CP003811.1"/>
</dbReference>
<evidence type="ECO:0000313" key="3">
    <source>
        <dbReference type="EMBL" id="AIQ91735.1"/>
    </source>
</evidence>
<dbReference type="eggNOG" id="COG2068">
    <property type="taxonomic scope" value="Bacteria"/>
</dbReference>
<dbReference type="PANTHER" id="PTHR43777">
    <property type="entry name" value="MOLYBDENUM COFACTOR CYTIDYLYLTRANSFERASE"/>
    <property type="match status" value="1"/>
</dbReference>
<dbReference type="EMBL" id="CP003811">
    <property type="protein sequence ID" value="AIQ91735.1"/>
    <property type="molecule type" value="Genomic_DNA"/>
</dbReference>
<dbReference type="SUPFAM" id="SSF53448">
    <property type="entry name" value="Nucleotide-diphospho-sugar transferases"/>
    <property type="match status" value="1"/>
</dbReference>
<dbReference type="CDD" id="cd04182">
    <property type="entry name" value="GT_2_like_f"/>
    <property type="match status" value="1"/>
</dbReference>
<keyword evidence="1" id="KW-0460">Magnesium</keyword>